<dbReference type="RefSeq" id="WP_345064826.1">
    <property type="nucleotide sequence ID" value="NZ_BAABGR010000006.1"/>
</dbReference>
<proteinExistence type="predicted"/>
<feature type="coiled-coil region" evidence="1">
    <location>
        <begin position="307"/>
        <end position="334"/>
    </location>
</feature>
<evidence type="ECO:0000313" key="3">
    <source>
        <dbReference type="Proteomes" id="UP001500394"/>
    </source>
</evidence>
<reference evidence="3" key="1">
    <citation type="journal article" date="2019" name="Int. J. Syst. Evol. Microbiol.">
        <title>The Global Catalogue of Microorganisms (GCM) 10K type strain sequencing project: providing services to taxonomists for standard genome sequencing and annotation.</title>
        <authorList>
            <consortium name="The Broad Institute Genomics Platform"/>
            <consortium name="The Broad Institute Genome Sequencing Center for Infectious Disease"/>
            <person name="Wu L."/>
            <person name="Ma J."/>
        </authorList>
    </citation>
    <scope>NUCLEOTIDE SEQUENCE [LARGE SCALE GENOMIC DNA]</scope>
    <source>
        <strain evidence="3">JCM 17858</strain>
    </source>
</reference>
<organism evidence="2 3">
    <name type="scientific">Sphingobacterium thermophilum</name>
    <dbReference type="NCBI Taxonomy" id="768534"/>
    <lineage>
        <taxon>Bacteria</taxon>
        <taxon>Pseudomonadati</taxon>
        <taxon>Bacteroidota</taxon>
        <taxon>Sphingobacteriia</taxon>
        <taxon>Sphingobacteriales</taxon>
        <taxon>Sphingobacteriaceae</taxon>
        <taxon>Sphingobacterium</taxon>
    </lineage>
</organism>
<accession>A0ABP8QXS3</accession>
<comment type="caution">
    <text evidence="2">The sequence shown here is derived from an EMBL/GenBank/DDBJ whole genome shotgun (WGS) entry which is preliminary data.</text>
</comment>
<keyword evidence="3" id="KW-1185">Reference proteome</keyword>
<protein>
    <submittedName>
        <fullName evidence="2">SbcC/MukB-like Walker B domain-containing protein</fullName>
    </submittedName>
</protein>
<feature type="coiled-coil region" evidence="1">
    <location>
        <begin position="426"/>
        <end position="453"/>
    </location>
</feature>
<dbReference type="InterPro" id="IPR027417">
    <property type="entry name" value="P-loop_NTPase"/>
</dbReference>
<keyword evidence="1" id="KW-0175">Coiled coil</keyword>
<dbReference type="PANTHER" id="PTHR32114">
    <property type="entry name" value="ABC TRANSPORTER ABCH.3"/>
    <property type="match status" value="1"/>
</dbReference>
<feature type="coiled-coil region" evidence="1">
    <location>
        <begin position="375"/>
        <end position="402"/>
    </location>
</feature>
<name>A0ABP8QXS3_9SPHI</name>
<evidence type="ECO:0000313" key="2">
    <source>
        <dbReference type="EMBL" id="GAA4512702.1"/>
    </source>
</evidence>
<sequence>MLPIQLTIEGIYSYQERQTIDFTQLTDAGLFGIFGSVGSGKSSILEAITYALYGETERLNSRDKRTYNMMNLKSNRSYIELEFKNHEDRLFKATREFKRNSKRFEDVNTPMANLYEWKNNAWIPLESTNVEPIIGLSYENFKRTIIIPQGQFKEFLELGEKDRTQMMMEIFNLHQYDLYDKVSALSSENKTKLNQLQGQMVGFETVSEEEIQAQKKQLTEAKKAFDSTKEEFDLKSERFQQLKTLKAEFETLQKKKKSLTEMESQQESINAVEKKLEEFERVQALFAQILETQNKATLEYHAKSEEEIRELETLKNLETQIQEVQQKLNEIQPQFEALELKKTEKNDWELILKIQEAKKDIDNLISGSQKGLEYVEETKNSVQNLKTQIQELEEKIDSFGKEIIDSVILMEVEKWFLQTQNFQESKAKLLNSIQNKNENLQELNNQIKTLYKSTQSFEIKYTNKQNEIELKSKEIDNQRQHLLVQQQISNYAVELKDGEPCPLCGALDHPNIVQVENVSTQLEELQNQWNQLEAERKYWQNLKEQIDRIEQQKKFIQENLEKEIGELKNLELQISEHREKFHWKEFQADDFSGFEQIKKSNQEKQNQVKSWQAQLKELRSQTEEKSKLLEKAQHKLEEYKRRETAKQAEIQTNLSYLKSLKFEDYQSVSFEKIQAQIQNLKQSILDTEKNHQQFTKLFQELTPKLASQKTLVGGIQKRKAEIEFELKTINEKISENLSLSGLDSLEAVKTILSQNLDVAAIRQQIQNYRIELSTLRNSVKDLESKLTGKNLDEEEFAKEESLLKEVETRLQTVTETVGKLQAEISRLEVEFAKKAELLKEQAKLQKREENLKTLSNLFKGAGFVQYVSSIYLRQLCDNANIRFHRMTRNQLSLQLSEKGDFEIIDYLNEGRSRSVKTLSGGQAFQASLSLALALAESVQSQAKSEKNFFFIDEGFGTQDLESVNIVFETLTSLQKENRIVGIISHVEELQERIPMALRITKDEEKGSQITLIN</sequence>
<dbReference type="Pfam" id="PF13558">
    <property type="entry name" value="SbcC_Walker_B"/>
    <property type="match status" value="1"/>
</dbReference>
<gene>
    <name evidence="2" type="ORF">GCM10023173_07210</name>
</gene>
<dbReference type="PANTHER" id="PTHR32114:SF2">
    <property type="entry name" value="ABC TRANSPORTER ABCH.3"/>
    <property type="match status" value="1"/>
</dbReference>
<feature type="coiled-coil region" evidence="1">
    <location>
        <begin position="515"/>
        <end position="690"/>
    </location>
</feature>
<dbReference type="Proteomes" id="UP001500394">
    <property type="component" value="Unassembled WGS sequence"/>
</dbReference>
<dbReference type="Gene3D" id="3.40.50.300">
    <property type="entry name" value="P-loop containing nucleotide triphosphate hydrolases"/>
    <property type="match status" value="2"/>
</dbReference>
<evidence type="ECO:0000256" key="1">
    <source>
        <dbReference type="SAM" id="Coils"/>
    </source>
</evidence>
<feature type="coiled-coil region" evidence="1">
    <location>
        <begin position="211"/>
        <end position="282"/>
    </location>
</feature>
<dbReference type="EMBL" id="BAABGR010000006">
    <property type="protein sequence ID" value="GAA4512702.1"/>
    <property type="molecule type" value="Genomic_DNA"/>
</dbReference>
<dbReference type="SUPFAM" id="SSF52540">
    <property type="entry name" value="P-loop containing nucleoside triphosphate hydrolases"/>
    <property type="match status" value="2"/>
</dbReference>
<feature type="coiled-coil region" evidence="1">
    <location>
        <begin position="758"/>
        <end position="857"/>
    </location>
</feature>